<sequence>MGYFEWCTSTEPWRLRLSASPRALAAPRNSLALKLALKGHHYIARGNAPGTVIFVPPEPCKGETTNQTLPLVPKLCFGTS</sequence>
<protein>
    <submittedName>
        <fullName evidence="1">Uncharacterized protein</fullName>
    </submittedName>
</protein>
<evidence type="ECO:0000313" key="1">
    <source>
        <dbReference type="EMBL" id="SFH99854.1"/>
    </source>
</evidence>
<dbReference type="AlphaFoldDB" id="A0A1I3ELJ1"/>
<dbReference type="Proteomes" id="UP000199518">
    <property type="component" value="Unassembled WGS sequence"/>
</dbReference>
<dbReference type="EMBL" id="FOQD01000004">
    <property type="protein sequence ID" value="SFH99854.1"/>
    <property type="molecule type" value="Genomic_DNA"/>
</dbReference>
<organism evidence="1 2">
    <name type="scientific">Planctomicrobium piriforme</name>
    <dbReference type="NCBI Taxonomy" id="1576369"/>
    <lineage>
        <taxon>Bacteria</taxon>
        <taxon>Pseudomonadati</taxon>
        <taxon>Planctomycetota</taxon>
        <taxon>Planctomycetia</taxon>
        <taxon>Planctomycetales</taxon>
        <taxon>Planctomycetaceae</taxon>
        <taxon>Planctomicrobium</taxon>
    </lineage>
</organism>
<evidence type="ECO:0000313" key="2">
    <source>
        <dbReference type="Proteomes" id="UP000199518"/>
    </source>
</evidence>
<keyword evidence="2" id="KW-1185">Reference proteome</keyword>
<name>A0A1I3ELJ1_9PLAN</name>
<gene>
    <name evidence="1" type="ORF">SAMN05421753_104278</name>
</gene>
<accession>A0A1I3ELJ1</accession>
<reference evidence="2" key="1">
    <citation type="submission" date="2016-10" db="EMBL/GenBank/DDBJ databases">
        <authorList>
            <person name="Varghese N."/>
            <person name="Submissions S."/>
        </authorList>
    </citation>
    <scope>NUCLEOTIDE SEQUENCE [LARGE SCALE GENOMIC DNA]</scope>
    <source>
        <strain evidence="2">DSM 26348</strain>
    </source>
</reference>
<proteinExistence type="predicted"/>
<dbReference type="STRING" id="1576369.SAMN05421753_104278"/>